<comment type="caution">
    <text evidence="1">The sequence shown here is derived from an EMBL/GenBank/DDBJ whole genome shotgun (WGS) entry which is preliminary data.</text>
</comment>
<protein>
    <submittedName>
        <fullName evidence="1">Uncharacterized protein</fullName>
    </submittedName>
</protein>
<keyword evidence="2" id="KW-1185">Reference proteome</keyword>
<accession>A0A919UXQ0</accession>
<dbReference type="RefSeq" id="WP_203984039.1">
    <property type="nucleotide sequence ID" value="NZ_BOOU01000033.1"/>
</dbReference>
<sequence>MRPNATLTALVVAVLAGLPGACGVARSRTDGTGPAGRPDLPAATLLAGRSDLPAAVTSTGYAAVQNKDVTVPPGPDFFGADDFALRTWGRVPKVPAFGQIALRYSTVAAAAREYDLAPYGRTYSDPDMGRLTPEPYAGPPLRADAFKLACLRSPLELRRGCSGWTFRARYGRYLVEANFSLQTGGSPVELDAQAFDAMVSSIDAHVGDVLHR</sequence>
<evidence type="ECO:0000313" key="1">
    <source>
        <dbReference type="EMBL" id="GII77231.1"/>
    </source>
</evidence>
<evidence type="ECO:0000313" key="2">
    <source>
        <dbReference type="Proteomes" id="UP000655287"/>
    </source>
</evidence>
<reference evidence="1" key="1">
    <citation type="submission" date="2021-01" db="EMBL/GenBank/DDBJ databases">
        <title>Whole genome shotgun sequence of Sphaerisporangium rufum NBRC 109079.</title>
        <authorList>
            <person name="Komaki H."/>
            <person name="Tamura T."/>
        </authorList>
    </citation>
    <scope>NUCLEOTIDE SEQUENCE</scope>
    <source>
        <strain evidence="1">NBRC 109079</strain>
    </source>
</reference>
<gene>
    <name evidence="1" type="ORF">Sru01_22130</name>
</gene>
<dbReference type="AlphaFoldDB" id="A0A919UXQ0"/>
<name>A0A919UXQ0_9ACTN</name>
<dbReference type="EMBL" id="BOOU01000033">
    <property type="protein sequence ID" value="GII77231.1"/>
    <property type="molecule type" value="Genomic_DNA"/>
</dbReference>
<proteinExistence type="predicted"/>
<organism evidence="1 2">
    <name type="scientific">Sphaerisporangium rufum</name>
    <dbReference type="NCBI Taxonomy" id="1381558"/>
    <lineage>
        <taxon>Bacteria</taxon>
        <taxon>Bacillati</taxon>
        <taxon>Actinomycetota</taxon>
        <taxon>Actinomycetes</taxon>
        <taxon>Streptosporangiales</taxon>
        <taxon>Streptosporangiaceae</taxon>
        <taxon>Sphaerisporangium</taxon>
    </lineage>
</organism>
<dbReference type="Proteomes" id="UP000655287">
    <property type="component" value="Unassembled WGS sequence"/>
</dbReference>